<organism evidence="1 2">
    <name type="scientific">Romanomermis culicivorax</name>
    <name type="common">Nematode worm</name>
    <dbReference type="NCBI Taxonomy" id="13658"/>
    <lineage>
        <taxon>Eukaryota</taxon>
        <taxon>Metazoa</taxon>
        <taxon>Ecdysozoa</taxon>
        <taxon>Nematoda</taxon>
        <taxon>Enoplea</taxon>
        <taxon>Dorylaimia</taxon>
        <taxon>Mermithida</taxon>
        <taxon>Mermithoidea</taxon>
        <taxon>Mermithidae</taxon>
        <taxon>Romanomermis</taxon>
    </lineage>
</organism>
<reference evidence="2" key="1">
    <citation type="submission" date="2022-11" db="UniProtKB">
        <authorList>
            <consortium name="WormBaseParasite"/>
        </authorList>
    </citation>
    <scope>IDENTIFICATION</scope>
</reference>
<dbReference type="Proteomes" id="UP000887565">
    <property type="component" value="Unplaced"/>
</dbReference>
<accession>A0A915KF51</accession>
<name>A0A915KF51_ROMCU</name>
<dbReference type="AlphaFoldDB" id="A0A915KF51"/>
<protein>
    <submittedName>
        <fullName evidence="2">Uncharacterized protein</fullName>
    </submittedName>
</protein>
<evidence type="ECO:0000313" key="1">
    <source>
        <dbReference type="Proteomes" id="UP000887565"/>
    </source>
</evidence>
<sequence>MTAGITKYVHGRGGGKDKKRHQLAYSLTSTTFDHGISGVYYDPVFHYRKGPIIATVGSYFKDL</sequence>
<proteinExistence type="predicted"/>
<dbReference type="WBParaSite" id="nRc.2.0.1.t37433-RA">
    <property type="protein sequence ID" value="nRc.2.0.1.t37433-RA"/>
    <property type="gene ID" value="nRc.2.0.1.g37433"/>
</dbReference>
<evidence type="ECO:0000313" key="2">
    <source>
        <dbReference type="WBParaSite" id="nRc.2.0.1.t37433-RA"/>
    </source>
</evidence>
<keyword evidence="1" id="KW-1185">Reference proteome</keyword>